<dbReference type="Pfam" id="PF01259">
    <property type="entry name" value="SAICAR_synt"/>
    <property type="match status" value="1"/>
</dbReference>
<evidence type="ECO:0000256" key="3">
    <source>
        <dbReference type="ARBA" id="ARBA00022755"/>
    </source>
</evidence>
<gene>
    <name evidence="7" type="primary">penC</name>
</gene>
<evidence type="ECO:0000256" key="1">
    <source>
        <dbReference type="ARBA" id="ARBA00022598"/>
    </source>
</evidence>
<name>A0A1S5NNK0_STRAT</name>
<dbReference type="UniPathway" id="UPA00074">
    <property type="reaction ID" value="UER00131"/>
</dbReference>
<dbReference type="SUPFAM" id="SSF56104">
    <property type="entry name" value="SAICAR synthase-like"/>
    <property type="match status" value="1"/>
</dbReference>
<dbReference type="GO" id="GO:0005524">
    <property type="term" value="F:ATP binding"/>
    <property type="evidence" value="ECO:0007669"/>
    <property type="project" value="UniProtKB-KW"/>
</dbReference>
<keyword evidence="3" id="KW-0658">Purine biosynthesis</keyword>
<keyword evidence="2" id="KW-0547">Nucleotide-binding</keyword>
<dbReference type="AlphaFoldDB" id="A0A1S5NNK0"/>
<dbReference type="Gene3D" id="3.30.470.20">
    <property type="entry name" value="ATP-grasp fold, B domain"/>
    <property type="match status" value="1"/>
</dbReference>
<keyword evidence="4" id="KW-0067">ATP-binding</keyword>
<dbReference type="Gene3D" id="3.30.200.20">
    <property type="entry name" value="Phosphorylase Kinase, domain 1"/>
    <property type="match status" value="1"/>
</dbReference>
<evidence type="ECO:0000256" key="4">
    <source>
        <dbReference type="ARBA" id="ARBA00022840"/>
    </source>
</evidence>
<comment type="catalytic activity">
    <reaction evidence="5">
        <text>5-amino-1-(5-phospho-D-ribosyl)imidazole-4-carboxylate + L-aspartate + ATP = (2S)-2-[5-amino-1-(5-phospho-beta-D-ribosyl)imidazole-4-carboxamido]succinate + ADP + phosphate + 2 H(+)</text>
        <dbReference type="Rhea" id="RHEA:22628"/>
        <dbReference type="ChEBI" id="CHEBI:15378"/>
        <dbReference type="ChEBI" id="CHEBI:29991"/>
        <dbReference type="ChEBI" id="CHEBI:30616"/>
        <dbReference type="ChEBI" id="CHEBI:43474"/>
        <dbReference type="ChEBI" id="CHEBI:58443"/>
        <dbReference type="ChEBI" id="CHEBI:77657"/>
        <dbReference type="ChEBI" id="CHEBI:456216"/>
        <dbReference type="EC" id="6.3.2.6"/>
    </reaction>
</comment>
<sequence>MKQSVEADNSPIEDLLSWKRGRPADIEGRSKKLWLLPDGLCLIEIIPSLRSFTYDRDELVEETGPLRLDFYERAAAKLADAGIRTAFSRRISATCYVAEYHPAPPFEVVVKNRAVGSTLVKYPGLFQENQPLPAPVVKFDYRVDPEDQPIGEDYLRALGLPVEELRRQALAVNTTLRDWLHPVELWDFCLIFGFSDDHEPVLISEVSQDCMRLRHSDGSPLDKDLFRRGASQETITSQWRRLFDGLG</sequence>
<reference evidence="7" key="1">
    <citation type="journal article" date="2017" name="Cell Chem. Biol.">
        <title>An Unusual Protector-Protege Strategy for the Biosynthesis of Purine Nucleoside Antibiotics.</title>
        <authorList>
            <person name="Wu P."/>
            <person name="Wan D."/>
            <person name="Xu G."/>
            <person name="Wang G."/>
            <person name="Ma H."/>
            <person name="Wang T."/>
            <person name="Gao Y."/>
            <person name="Qi J."/>
            <person name="Chen X."/>
            <person name="Zhu J."/>
            <person name="Li Y.Q."/>
            <person name="Deng Z."/>
            <person name="Chen W."/>
        </authorList>
    </citation>
    <scope>NUCLEOTIDE SEQUENCE</scope>
    <source>
        <strain evidence="7">NRRL 3238</strain>
    </source>
</reference>
<protein>
    <submittedName>
        <fullName evidence="7">Saicar synthetase</fullName>
    </submittedName>
</protein>
<evidence type="ECO:0000259" key="6">
    <source>
        <dbReference type="Pfam" id="PF01259"/>
    </source>
</evidence>
<evidence type="ECO:0000256" key="5">
    <source>
        <dbReference type="ARBA" id="ARBA00048475"/>
    </source>
</evidence>
<evidence type="ECO:0000313" key="7">
    <source>
        <dbReference type="EMBL" id="AKA87338.1"/>
    </source>
</evidence>
<dbReference type="InterPro" id="IPR028923">
    <property type="entry name" value="SAICAR_synt/ADE2_N"/>
</dbReference>
<dbReference type="GO" id="GO:0006189">
    <property type="term" value="P:'de novo' IMP biosynthetic process"/>
    <property type="evidence" value="ECO:0007669"/>
    <property type="project" value="UniProtKB-UniPathway"/>
</dbReference>
<dbReference type="GO" id="GO:0004639">
    <property type="term" value="F:phosphoribosylaminoimidazolesuccinocarboxamide synthase activity"/>
    <property type="evidence" value="ECO:0007669"/>
    <property type="project" value="UniProtKB-EC"/>
</dbReference>
<proteinExistence type="predicted"/>
<organism evidence="7">
    <name type="scientific">Streptomyces antibioticus</name>
    <dbReference type="NCBI Taxonomy" id="1890"/>
    <lineage>
        <taxon>Bacteria</taxon>
        <taxon>Bacillati</taxon>
        <taxon>Actinomycetota</taxon>
        <taxon>Actinomycetes</taxon>
        <taxon>Kitasatosporales</taxon>
        <taxon>Streptomycetaceae</taxon>
        <taxon>Streptomyces</taxon>
    </lineage>
</organism>
<evidence type="ECO:0000256" key="2">
    <source>
        <dbReference type="ARBA" id="ARBA00022741"/>
    </source>
</evidence>
<accession>A0A1S5NNK0</accession>
<keyword evidence="1" id="KW-0436">Ligase</keyword>
<feature type="domain" description="SAICAR synthetase/ADE2 N-terminal" evidence="6">
    <location>
        <begin position="27"/>
        <end position="234"/>
    </location>
</feature>
<dbReference type="EMBL" id="KJ856912">
    <property type="protein sequence ID" value="AKA87338.1"/>
    <property type="molecule type" value="Genomic_DNA"/>
</dbReference>